<dbReference type="GeneID" id="127749230"/>
<evidence type="ECO:0000256" key="7">
    <source>
        <dbReference type="ARBA" id="ARBA00023180"/>
    </source>
</evidence>
<dbReference type="AlphaFoldDB" id="A0A9C6TUE6"/>
<gene>
    <name evidence="10 11" type="primary">LOC127749230</name>
</gene>
<dbReference type="RefSeq" id="XP_052122520.1">
    <property type="nucleotide sequence ID" value="XM_052266560.1"/>
</dbReference>
<accession>A0A9C6TUE6</accession>
<keyword evidence="3 8" id="KW-0812">Transmembrane</keyword>
<dbReference type="OrthoDB" id="10636564at2759"/>
<dbReference type="KEGG" id="foc:127749230"/>
<organism evidence="9 10">
    <name type="scientific">Frankliniella occidentalis</name>
    <name type="common">Western flower thrips</name>
    <name type="synonym">Euthrips occidentalis</name>
    <dbReference type="NCBI Taxonomy" id="133901"/>
    <lineage>
        <taxon>Eukaryota</taxon>
        <taxon>Metazoa</taxon>
        <taxon>Ecdysozoa</taxon>
        <taxon>Arthropoda</taxon>
        <taxon>Hexapoda</taxon>
        <taxon>Insecta</taxon>
        <taxon>Pterygota</taxon>
        <taxon>Neoptera</taxon>
        <taxon>Paraneoptera</taxon>
        <taxon>Thysanoptera</taxon>
        <taxon>Terebrantia</taxon>
        <taxon>Thripoidea</taxon>
        <taxon>Thripidae</taxon>
        <taxon>Frankliniella</taxon>
    </lineage>
</organism>
<dbReference type="RefSeq" id="XP_052122521.1">
    <property type="nucleotide sequence ID" value="XM_052266561.1"/>
</dbReference>
<evidence type="ECO:0000256" key="8">
    <source>
        <dbReference type="SAM" id="Phobius"/>
    </source>
</evidence>
<keyword evidence="6" id="KW-0675">Receptor</keyword>
<evidence type="ECO:0000313" key="9">
    <source>
        <dbReference type="Proteomes" id="UP000504606"/>
    </source>
</evidence>
<reference evidence="10 11" key="1">
    <citation type="submission" date="2025-04" db="UniProtKB">
        <authorList>
            <consortium name="RefSeq"/>
        </authorList>
    </citation>
    <scope>IDENTIFICATION</scope>
    <source>
        <tissue evidence="10 11">Whole organism</tissue>
    </source>
</reference>
<evidence type="ECO:0000256" key="5">
    <source>
        <dbReference type="ARBA" id="ARBA00023136"/>
    </source>
</evidence>
<proteinExistence type="predicted"/>
<keyword evidence="9" id="KW-1185">Reference proteome</keyword>
<dbReference type="InterPro" id="IPR052192">
    <property type="entry name" value="Insect_Ionotropic_Sensory_Rcpt"/>
</dbReference>
<evidence type="ECO:0000313" key="11">
    <source>
        <dbReference type="RefSeq" id="XP_052122521.1"/>
    </source>
</evidence>
<feature type="transmembrane region" description="Helical" evidence="8">
    <location>
        <begin position="219"/>
        <end position="242"/>
    </location>
</feature>
<comment type="subcellular location">
    <subcellularLocation>
        <location evidence="1">Cell membrane</location>
        <topology evidence="1">Multi-pass membrane protein</topology>
    </subcellularLocation>
</comment>
<keyword evidence="2" id="KW-1003">Cell membrane</keyword>
<dbReference type="PANTHER" id="PTHR42643:SF30">
    <property type="entry name" value="IONOTROPIC RECEPTOR 40A-RELATED"/>
    <property type="match status" value="1"/>
</dbReference>
<protein>
    <submittedName>
        <fullName evidence="10">Uncharacterized protein LOC127749230 isoform X1</fullName>
    </submittedName>
    <submittedName>
        <fullName evidence="11">Uncharacterized protein LOC127749230 isoform X2</fullName>
    </submittedName>
</protein>
<evidence type="ECO:0000256" key="3">
    <source>
        <dbReference type="ARBA" id="ARBA00022692"/>
    </source>
</evidence>
<keyword evidence="4 8" id="KW-1133">Transmembrane helix</keyword>
<dbReference type="PANTHER" id="PTHR42643">
    <property type="entry name" value="IONOTROPIC RECEPTOR 20A-RELATED"/>
    <property type="match status" value="1"/>
</dbReference>
<name>A0A9C6TUE6_FRAOC</name>
<dbReference type="Proteomes" id="UP000504606">
    <property type="component" value="Unplaced"/>
</dbReference>
<keyword evidence="7" id="KW-0325">Glycoprotein</keyword>
<evidence type="ECO:0000256" key="4">
    <source>
        <dbReference type="ARBA" id="ARBA00022989"/>
    </source>
</evidence>
<sequence length="255" mass="28053">MLIDDPSLHTSGKYITSALFVWALLCEVPGSVRTSTGATQYVIAAWLIFVLNVNVAIKGMLSAEALGPLNRPYRTLQDLSKGDPHVVVGIPSHLYSDALHTMGFPPERQFLCVGSEQEQRCQERFNSDQHFAVVKITKLAAGVKCLTSCSYELEDNLLQRSFALFVRRSWPLRGVLDDTIRRLQSAGLIEAWVARHEHLSRLAKAREAQRLHPPPNTTAVLPIGTVFVLSAGLSTATAIFLAEIVLARVSHTATI</sequence>
<dbReference type="GO" id="GO:0005886">
    <property type="term" value="C:plasma membrane"/>
    <property type="evidence" value="ECO:0007669"/>
    <property type="project" value="UniProtKB-SubCell"/>
</dbReference>
<keyword evidence="5 8" id="KW-0472">Membrane</keyword>
<evidence type="ECO:0000313" key="10">
    <source>
        <dbReference type="RefSeq" id="XP_052122520.1"/>
    </source>
</evidence>
<evidence type="ECO:0000256" key="6">
    <source>
        <dbReference type="ARBA" id="ARBA00023170"/>
    </source>
</evidence>
<evidence type="ECO:0000256" key="2">
    <source>
        <dbReference type="ARBA" id="ARBA00022475"/>
    </source>
</evidence>
<evidence type="ECO:0000256" key="1">
    <source>
        <dbReference type="ARBA" id="ARBA00004651"/>
    </source>
</evidence>